<dbReference type="Pfam" id="PF11527">
    <property type="entry name" value="ARL2_Bind_BART"/>
    <property type="match status" value="1"/>
</dbReference>
<organism evidence="11 12">
    <name type="scientific">Aphanomyces euteiches</name>
    <dbReference type="NCBI Taxonomy" id="100861"/>
    <lineage>
        <taxon>Eukaryota</taxon>
        <taxon>Sar</taxon>
        <taxon>Stramenopiles</taxon>
        <taxon>Oomycota</taxon>
        <taxon>Saprolegniomycetes</taxon>
        <taxon>Saprolegniales</taxon>
        <taxon>Verrucalvaceae</taxon>
        <taxon>Aphanomyces</taxon>
    </lineage>
</organism>
<feature type="domain" description="BART" evidence="10">
    <location>
        <begin position="2"/>
        <end position="119"/>
    </location>
</feature>
<evidence type="ECO:0000256" key="3">
    <source>
        <dbReference type="ARBA" id="ARBA00007460"/>
    </source>
</evidence>
<dbReference type="EMBL" id="VJMJ01000180">
    <property type="protein sequence ID" value="KAF0728238.1"/>
    <property type="molecule type" value="Genomic_DNA"/>
</dbReference>
<reference evidence="11 12" key="1">
    <citation type="submission" date="2019-07" db="EMBL/GenBank/DDBJ databases">
        <title>Genomics analysis of Aphanomyces spp. identifies a new class of oomycete effector associated with host adaptation.</title>
        <authorList>
            <person name="Gaulin E."/>
        </authorList>
    </citation>
    <scope>NUCLEOTIDE SEQUENCE [LARGE SCALE GENOMIC DNA]</scope>
    <source>
        <strain evidence="11 12">ATCC 201684</strain>
    </source>
</reference>
<evidence type="ECO:0000313" key="12">
    <source>
        <dbReference type="Proteomes" id="UP000481153"/>
    </source>
</evidence>
<evidence type="ECO:0000256" key="1">
    <source>
        <dbReference type="ARBA" id="ARBA00004138"/>
    </source>
</evidence>
<evidence type="ECO:0000256" key="6">
    <source>
        <dbReference type="ARBA" id="ARBA00023054"/>
    </source>
</evidence>
<comment type="subcellular location">
    <subcellularLocation>
        <location evidence="1">Cell projection</location>
        <location evidence="1">Cilium</location>
    </subcellularLocation>
    <subcellularLocation>
        <location evidence="2">Cytoplasm</location>
    </subcellularLocation>
</comment>
<comment type="caution">
    <text evidence="11">The sequence shown here is derived from an EMBL/GenBank/DDBJ whole genome shotgun (WGS) entry which is preliminary data.</text>
</comment>
<keyword evidence="8" id="KW-0966">Cell projection</keyword>
<dbReference type="Gene3D" id="1.20.1520.10">
    <property type="entry name" value="ADP-ribosylation factor-like 2-binding protein, domain"/>
    <property type="match status" value="1"/>
</dbReference>
<dbReference type="GO" id="GO:0097546">
    <property type="term" value="C:ciliary base"/>
    <property type="evidence" value="ECO:0007669"/>
    <property type="project" value="TreeGrafter"/>
</dbReference>
<dbReference type="PANTHER" id="PTHR21532">
    <property type="entry name" value="PHOSPHODIESTERASE HL"/>
    <property type="match status" value="1"/>
</dbReference>
<name>A0A6G0WLR6_9STRA</name>
<evidence type="ECO:0000256" key="5">
    <source>
        <dbReference type="ARBA" id="ARBA00022490"/>
    </source>
</evidence>
<evidence type="ECO:0000256" key="4">
    <source>
        <dbReference type="ARBA" id="ARBA00021815"/>
    </source>
</evidence>
<dbReference type="AlphaFoldDB" id="A0A6G0WLR6"/>
<dbReference type="PANTHER" id="PTHR21532:SF0">
    <property type="entry name" value="CILIA- AND FLAGELLA-ASSOCIATED PROTEIN 36"/>
    <property type="match status" value="1"/>
</dbReference>
<dbReference type="GO" id="GO:0005930">
    <property type="term" value="C:axoneme"/>
    <property type="evidence" value="ECO:0007669"/>
    <property type="project" value="TreeGrafter"/>
</dbReference>
<protein>
    <recommendedName>
        <fullName evidence="4">Cilia- and flagella-associated protein 36</fullName>
    </recommendedName>
    <alternativeName>
        <fullName evidence="9">Coiled-coil domain-containing protein 104</fullName>
    </alternativeName>
</protein>
<evidence type="ECO:0000256" key="8">
    <source>
        <dbReference type="ARBA" id="ARBA00023273"/>
    </source>
</evidence>
<dbReference type="InterPro" id="IPR042541">
    <property type="entry name" value="BART_sf"/>
</dbReference>
<evidence type="ECO:0000256" key="9">
    <source>
        <dbReference type="ARBA" id="ARBA00031593"/>
    </source>
</evidence>
<dbReference type="OrthoDB" id="194107at2759"/>
<evidence type="ECO:0000256" key="2">
    <source>
        <dbReference type="ARBA" id="ARBA00004496"/>
    </source>
</evidence>
<sequence>MSILERAAEYCASPAFERVFDEFAAEHAAAFEDAAESKTDDVEHKHEYKELHAEYLKLFEDRIQGFLDKEEVSAKDFYADCEQALERHSTKYAEYSWFVDRLVASMDYKLFYGLMVNEARAQLRRRK</sequence>
<evidence type="ECO:0000313" key="11">
    <source>
        <dbReference type="EMBL" id="KAF0728238.1"/>
    </source>
</evidence>
<dbReference type="InterPro" id="IPR023379">
    <property type="entry name" value="BART_dom"/>
</dbReference>
<gene>
    <name evidence="11" type="ORF">Ae201684_013889</name>
</gene>
<comment type="similarity">
    <text evidence="3">Belongs to the CFAP36 family.</text>
</comment>
<dbReference type="InterPro" id="IPR038888">
    <property type="entry name" value="CFAP36"/>
</dbReference>
<keyword evidence="7" id="KW-0969">Cilium</keyword>
<keyword evidence="5" id="KW-0963">Cytoplasm</keyword>
<keyword evidence="6" id="KW-0175">Coiled coil</keyword>
<accession>A0A6G0WLR6</accession>
<proteinExistence type="inferred from homology"/>
<dbReference type="VEuPathDB" id="FungiDB:AeMF1_003488"/>
<evidence type="ECO:0000259" key="10">
    <source>
        <dbReference type="Pfam" id="PF11527"/>
    </source>
</evidence>
<dbReference type="Proteomes" id="UP000481153">
    <property type="component" value="Unassembled WGS sequence"/>
</dbReference>
<evidence type="ECO:0000256" key="7">
    <source>
        <dbReference type="ARBA" id="ARBA00023069"/>
    </source>
</evidence>
<keyword evidence="12" id="KW-1185">Reference proteome</keyword>